<dbReference type="Proteomes" id="UP001321473">
    <property type="component" value="Unassembled WGS sequence"/>
</dbReference>
<dbReference type="GO" id="GO:0005886">
    <property type="term" value="C:plasma membrane"/>
    <property type="evidence" value="ECO:0007669"/>
    <property type="project" value="TreeGrafter"/>
</dbReference>
<dbReference type="SUPFAM" id="SSF50630">
    <property type="entry name" value="Acid proteases"/>
    <property type="match status" value="1"/>
</dbReference>
<dbReference type="InterPro" id="IPR029058">
    <property type="entry name" value="AB_hydrolase_fold"/>
</dbReference>
<name>A0AAQ4FNB6_AMBAM</name>
<evidence type="ECO:0000256" key="3">
    <source>
        <dbReference type="ARBA" id="ARBA00022801"/>
    </source>
</evidence>
<organism evidence="7 8">
    <name type="scientific">Amblyomma americanum</name>
    <name type="common">Lone star tick</name>
    <dbReference type="NCBI Taxonomy" id="6943"/>
    <lineage>
        <taxon>Eukaryota</taxon>
        <taxon>Metazoa</taxon>
        <taxon>Ecdysozoa</taxon>
        <taxon>Arthropoda</taxon>
        <taxon>Chelicerata</taxon>
        <taxon>Arachnida</taxon>
        <taxon>Acari</taxon>
        <taxon>Parasitiformes</taxon>
        <taxon>Ixodida</taxon>
        <taxon>Ixodoidea</taxon>
        <taxon>Ixodidae</taxon>
        <taxon>Amblyomminae</taxon>
        <taxon>Amblyomma</taxon>
    </lineage>
</organism>
<reference evidence="7 8" key="1">
    <citation type="journal article" date="2023" name="Arcadia Sci">
        <title>De novo assembly of a long-read Amblyomma americanum tick genome.</title>
        <authorList>
            <person name="Chou S."/>
            <person name="Poskanzer K.E."/>
            <person name="Rollins M."/>
            <person name="Thuy-Boun P.S."/>
        </authorList>
    </citation>
    <scope>NUCLEOTIDE SEQUENCE [LARGE SCALE GENOMIC DNA]</scope>
    <source>
        <strain evidence="7">F_SG_1</strain>
        <tissue evidence="7">Salivary glands</tissue>
    </source>
</reference>
<dbReference type="GO" id="GO:0008270">
    <property type="term" value="F:zinc ion binding"/>
    <property type="evidence" value="ECO:0007669"/>
    <property type="project" value="UniProtKB-KW"/>
</dbReference>
<keyword evidence="3" id="KW-0378">Hydrolase</keyword>
<evidence type="ECO:0000256" key="5">
    <source>
        <dbReference type="PROSITE-ProRule" id="PRU00047"/>
    </source>
</evidence>
<dbReference type="InterPro" id="IPR050654">
    <property type="entry name" value="AChE-related_enzymes"/>
</dbReference>
<evidence type="ECO:0000256" key="1">
    <source>
        <dbReference type="ARBA" id="ARBA00005964"/>
    </source>
</evidence>
<keyword evidence="2" id="KW-0719">Serine esterase</keyword>
<dbReference type="GO" id="GO:0005615">
    <property type="term" value="C:extracellular space"/>
    <property type="evidence" value="ECO:0007669"/>
    <property type="project" value="TreeGrafter"/>
</dbReference>
<protein>
    <recommendedName>
        <fullName evidence="6">CCHC-type domain-containing protein</fullName>
    </recommendedName>
</protein>
<gene>
    <name evidence="7" type="ORF">V5799_021981</name>
</gene>
<dbReference type="Gene3D" id="2.40.70.10">
    <property type="entry name" value="Acid Proteases"/>
    <property type="match status" value="1"/>
</dbReference>
<dbReference type="GO" id="GO:0019695">
    <property type="term" value="P:choline metabolic process"/>
    <property type="evidence" value="ECO:0007669"/>
    <property type="project" value="TreeGrafter"/>
</dbReference>
<dbReference type="AlphaFoldDB" id="A0AAQ4FNB6"/>
<dbReference type="Gene3D" id="4.10.60.10">
    <property type="entry name" value="Zinc finger, CCHC-type"/>
    <property type="match status" value="1"/>
</dbReference>
<dbReference type="SMART" id="SM00343">
    <property type="entry name" value="ZnF_C2HC"/>
    <property type="match status" value="2"/>
</dbReference>
<dbReference type="PANTHER" id="PTHR43918:SF4">
    <property type="entry name" value="CARBOXYLIC ESTER HYDROLASE"/>
    <property type="match status" value="1"/>
</dbReference>
<evidence type="ECO:0000313" key="8">
    <source>
        <dbReference type="Proteomes" id="UP001321473"/>
    </source>
</evidence>
<keyword evidence="8" id="KW-1185">Reference proteome</keyword>
<dbReference type="SUPFAM" id="SSF57756">
    <property type="entry name" value="Retrovirus zinc finger-like domains"/>
    <property type="match status" value="1"/>
</dbReference>
<keyword evidence="4" id="KW-0325">Glycoprotein</keyword>
<feature type="domain" description="CCHC-type" evidence="6">
    <location>
        <begin position="229"/>
        <end position="245"/>
    </location>
</feature>
<dbReference type="InterPro" id="IPR001878">
    <property type="entry name" value="Znf_CCHC"/>
</dbReference>
<sequence>MAKVGKIDTFDERSDSFESYLERFELYVLANDVAEGKKLAVFLTVVGPRVYEVLKNLLVPNSPASKTYDEVTALLETHYSPRKAVIAERCRFNRKLQLEQETVAEFIVQLKHLARTCEFGKFLDEALRDRLVAGLRCVDTQRELVAAEKLTFEEACKIALNRELATTQTQQVKLEELKRIPQRRSGLEVDVLSQGYRAKDNYRSKTEPVECFRCGKRHAANNCRYRKYKCHNCGEQGHLKSKCRQRTGKRNALNAIDNSADESDEEQEIYSMTTNKSAYYVTVLVEGQALRMQIDTGASVTVMPKSVFLQCIQIGVVLNIGTSLICPHLSAGRLQSYGFLYDGTEDAPGNQGLHDSALALQWIQDNIAVFGGDPGEVTLFGWSAGGIATGFHLLSPGSKHLFKGATMQSGPVTKKDRTKERSLMLRYTNDFAQIFGCSNGSSDINLSSELVSCLRNVNASLISSVEQTFADEGSRLFEPIFGDEFLPVEPSEAAFLGDKDVLIGYVANEGSIMLYESFRDTFSQILPPRKINKVEMIHFLGTLYPDLSLPDLIHLQQIYMGNIQENDYKGLRQALSDIKSDEHVLCATFETAERLADAAASADGGNGVYVYEMNYVSACNKRQPWFGVTHGDEIPFVFGRPFDFDGGCTRDIPFSRAVIELWSSFAKARAPIGPNGNKWPMFLPNSMTVFNITSEGSAVSSVKMGSRCNALKDLGLY</sequence>
<dbReference type="InterPro" id="IPR019826">
    <property type="entry name" value="Carboxylesterase_B_AS"/>
</dbReference>
<dbReference type="PROSITE" id="PS50158">
    <property type="entry name" value="ZF_CCHC"/>
    <property type="match status" value="1"/>
</dbReference>
<dbReference type="SUPFAM" id="SSF53474">
    <property type="entry name" value="alpha/beta-Hydrolases"/>
    <property type="match status" value="1"/>
</dbReference>
<dbReference type="InterPro" id="IPR036875">
    <property type="entry name" value="Znf_CCHC_sf"/>
</dbReference>
<dbReference type="InterPro" id="IPR002018">
    <property type="entry name" value="CarbesteraseB"/>
</dbReference>
<dbReference type="PANTHER" id="PTHR43918">
    <property type="entry name" value="ACETYLCHOLINESTERASE"/>
    <property type="match status" value="1"/>
</dbReference>
<proteinExistence type="inferred from homology"/>
<dbReference type="Gene3D" id="3.40.50.1820">
    <property type="entry name" value="alpha/beta hydrolase"/>
    <property type="match status" value="1"/>
</dbReference>
<dbReference type="Pfam" id="PF00135">
    <property type="entry name" value="COesterase"/>
    <property type="match status" value="1"/>
</dbReference>
<comment type="caution">
    <text evidence="7">The sequence shown here is derived from an EMBL/GenBank/DDBJ whole genome shotgun (WGS) entry which is preliminary data.</text>
</comment>
<dbReference type="GO" id="GO:0003990">
    <property type="term" value="F:acetylcholinesterase activity"/>
    <property type="evidence" value="ECO:0007669"/>
    <property type="project" value="TreeGrafter"/>
</dbReference>
<keyword evidence="5" id="KW-0479">Metal-binding</keyword>
<evidence type="ECO:0000256" key="4">
    <source>
        <dbReference type="ARBA" id="ARBA00023180"/>
    </source>
</evidence>
<evidence type="ECO:0000259" key="6">
    <source>
        <dbReference type="PROSITE" id="PS50158"/>
    </source>
</evidence>
<comment type="similarity">
    <text evidence="1">Belongs to the type-B carboxylesterase/lipase family.</text>
</comment>
<dbReference type="EMBL" id="JARKHS020001037">
    <property type="protein sequence ID" value="KAK8788243.1"/>
    <property type="molecule type" value="Genomic_DNA"/>
</dbReference>
<dbReference type="GO" id="GO:0006581">
    <property type="term" value="P:acetylcholine catabolic process"/>
    <property type="evidence" value="ECO:0007669"/>
    <property type="project" value="TreeGrafter"/>
</dbReference>
<evidence type="ECO:0000256" key="2">
    <source>
        <dbReference type="ARBA" id="ARBA00022487"/>
    </source>
</evidence>
<dbReference type="GO" id="GO:0003676">
    <property type="term" value="F:nucleic acid binding"/>
    <property type="evidence" value="ECO:0007669"/>
    <property type="project" value="InterPro"/>
</dbReference>
<keyword evidence="5" id="KW-0863">Zinc-finger</keyword>
<evidence type="ECO:0000313" key="7">
    <source>
        <dbReference type="EMBL" id="KAK8788243.1"/>
    </source>
</evidence>
<dbReference type="PROSITE" id="PS00122">
    <property type="entry name" value="CARBOXYLESTERASE_B_1"/>
    <property type="match status" value="1"/>
</dbReference>
<accession>A0AAQ4FNB6</accession>
<dbReference type="InterPro" id="IPR021109">
    <property type="entry name" value="Peptidase_aspartic_dom_sf"/>
</dbReference>
<keyword evidence="5" id="KW-0862">Zinc</keyword>